<dbReference type="Proteomes" id="UP000249799">
    <property type="component" value="Chromosome"/>
</dbReference>
<dbReference type="RefSeq" id="WP_111335887.1">
    <property type="nucleotide sequence ID" value="NZ_CP030032.1"/>
</dbReference>
<dbReference type="EMBL" id="CP030032">
    <property type="protein sequence ID" value="AWV90435.1"/>
    <property type="molecule type" value="Genomic_DNA"/>
</dbReference>
<evidence type="ECO:0000313" key="2">
    <source>
        <dbReference type="EMBL" id="AWV90435.1"/>
    </source>
</evidence>
<accession>A0A2Z4FNX7</accession>
<evidence type="ECO:0000313" key="3">
    <source>
        <dbReference type="Proteomes" id="UP000249799"/>
    </source>
</evidence>
<feature type="region of interest" description="Disordered" evidence="1">
    <location>
        <begin position="162"/>
        <end position="234"/>
    </location>
</feature>
<protein>
    <submittedName>
        <fullName evidence="2">Uncharacterized protein</fullName>
    </submittedName>
</protein>
<feature type="compositionally biased region" description="Acidic residues" evidence="1">
    <location>
        <begin position="136"/>
        <end position="145"/>
    </location>
</feature>
<feature type="region of interest" description="Disordered" evidence="1">
    <location>
        <begin position="65"/>
        <end position="148"/>
    </location>
</feature>
<sequence length="504" mass="53783">MPGDWDGAVEELARKMMPVTRRAPAQVVPLLARGPMTIEADLSQGEAERLQERLRALGVPARIVNAGDEGEPLPTREAPKKRTSTSLGLPGKKPAAAQPKLPIPAPPAPKKRSSTVAGSPLALSAPEASPSVAPVVDDDDGDDENGWGRVFAEADDLEIPELFQPPSASSSAPVSPESDSSEADSSEALPGAFGAEPAPPEIMSRDAHTTSTPRPADPPPKPPASPGGWGVLRAPEPKLNAARGFDATQMSDALRGNEAPPYAPDGFDDRVEHIPALAALLSALAPGAGQIYNGEEERVGSICKKAILIKPWVESVGQAREQGEKISEYWAPWPKPGALKRALQHLAVCWVLAALVFGGLGWAGVAAFRVVTEPEVPTIAEIDPAPALGRAHELVSQAGQQAAAEQAAQAQREREKRFTMSDAERAERLFRQGYSYCTAGRYRTCASAMKRVSELSPKLRRKAFRLQAWAEIRQSSDRDAPMPDVGPVESLSEYEMMMLSSEPE</sequence>
<feature type="compositionally biased region" description="Low complexity" evidence="1">
    <location>
        <begin position="90"/>
        <end position="100"/>
    </location>
</feature>
<feature type="compositionally biased region" description="Low complexity" evidence="1">
    <location>
        <begin position="186"/>
        <end position="196"/>
    </location>
</feature>
<evidence type="ECO:0000256" key="1">
    <source>
        <dbReference type="SAM" id="MobiDB-lite"/>
    </source>
</evidence>
<dbReference type="OrthoDB" id="5494105at2"/>
<gene>
    <name evidence="2" type="ORF">DN745_14290</name>
</gene>
<reference evidence="2 3" key="1">
    <citation type="submission" date="2018-06" db="EMBL/GenBank/DDBJ databases">
        <title>Lujinxingia sediminis gen. nov. sp. nov., a new facultative anaerobic member of the class Deltaproteobacteria, and proposal of Lujinxingaceae fam. nov.</title>
        <authorList>
            <person name="Guo L.-Y."/>
            <person name="Li C.-M."/>
            <person name="Wang S."/>
            <person name="Du Z.-J."/>
        </authorList>
    </citation>
    <scope>NUCLEOTIDE SEQUENCE [LARGE SCALE GENOMIC DNA]</scope>
    <source>
        <strain evidence="2 3">FA350</strain>
    </source>
</reference>
<feature type="compositionally biased region" description="Pro residues" evidence="1">
    <location>
        <begin position="215"/>
        <end position="225"/>
    </location>
</feature>
<proteinExistence type="predicted"/>
<dbReference type="KEGG" id="bsed:DN745_14290"/>
<keyword evidence="3" id="KW-1185">Reference proteome</keyword>
<feature type="compositionally biased region" description="Low complexity" evidence="1">
    <location>
        <begin position="165"/>
        <end position="178"/>
    </location>
</feature>
<organism evidence="2 3">
    <name type="scientific">Bradymonas sediminis</name>
    <dbReference type="NCBI Taxonomy" id="1548548"/>
    <lineage>
        <taxon>Bacteria</taxon>
        <taxon>Deltaproteobacteria</taxon>
        <taxon>Bradymonadales</taxon>
        <taxon>Bradymonadaceae</taxon>
        <taxon>Bradymonas</taxon>
    </lineage>
</organism>
<name>A0A2Z4FNX7_9DELT</name>
<dbReference type="AlphaFoldDB" id="A0A2Z4FNX7"/>